<feature type="region of interest" description="Disordered" evidence="1">
    <location>
        <begin position="274"/>
        <end position="310"/>
    </location>
</feature>
<organism evidence="2 3">
    <name type="scientific">Tritrichomonas musculus</name>
    <dbReference type="NCBI Taxonomy" id="1915356"/>
    <lineage>
        <taxon>Eukaryota</taxon>
        <taxon>Metamonada</taxon>
        <taxon>Parabasalia</taxon>
        <taxon>Tritrichomonadida</taxon>
        <taxon>Tritrichomonadidae</taxon>
        <taxon>Tritrichomonas</taxon>
    </lineage>
</organism>
<reference evidence="2 3" key="1">
    <citation type="submission" date="2024-04" db="EMBL/GenBank/DDBJ databases">
        <title>Tritrichomonas musculus Genome.</title>
        <authorList>
            <person name="Alves-Ferreira E."/>
            <person name="Grigg M."/>
            <person name="Lorenzi H."/>
            <person name="Galac M."/>
        </authorList>
    </citation>
    <scope>NUCLEOTIDE SEQUENCE [LARGE SCALE GENOMIC DNA]</scope>
    <source>
        <strain evidence="2 3">EAF2021</strain>
    </source>
</reference>
<feature type="compositionally biased region" description="Polar residues" evidence="1">
    <location>
        <begin position="291"/>
        <end position="300"/>
    </location>
</feature>
<gene>
    <name evidence="2" type="ORF">M9Y10_012595</name>
</gene>
<proteinExistence type="predicted"/>
<dbReference type="Proteomes" id="UP001470230">
    <property type="component" value="Unassembled WGS sequence"/>
</dbReference>
<feature type="compositionally biased region" description="Low complexity" evidence="1">
    <location>
        <begin position="274"/>
        <end position="286"/>
    </location>
</feature>
<accession>A0ABR2ICX9</accession>
<keyword evidence="3" id="KW-1185">Reference proteome</keyword>
<evidence type="ECO:0000313" key="3">
    <source>
        <dbReference type="Proteomes" id="UP001470230"/>
    </source>
</evidence>
<name>A0ABR2ICX9_9EUKA</name>
<protein>
    <recommendedName>
        <fullName evidence="4">CCR4-NOT transcription complex subunit 11</fullName>
    </recommendedName>
</protein>
<comment type="caution">
    <text evidence="2">The sequence shown here is derived from an EMBL/GenBank/DDBJ whole genome shotgun (WGS) entry which is preliminary data.</text>
</comment>
<sequence length="526" mass="59093">MLSTNLKSLFNEVEEVHRSEPAKYYLKEGKKAGIVACHKVLKYLKKCNVYNYITREEALPNHPAFPLIQDHILKIQTYYPEDEIKLNCLLLRKLLPQNPLPFRSSVLTQLTFRTAVIYINDLSNSNQVPIPARIDGYYDFIAPIADNDLRIPLLVDDPYTTAQIPPSIHFSDDNKLNGRNSRTIMITEAPKVARSTQFHAFISLLSRSNPKSDLMQLFHDSLNSADLTFAICTCVLAANEPNVIMALIRILLNDHLFDHFLRSLCAAVRKSVVGGNSSSSNALSASITRPVASNRSTSSPGKEVEQQEQQQKQYTARLEMAALQNAFVIASEDCWYSAREVTSLTNLILVACNILKEGKDVPSLALYVLRAALTIAAYEDACGDAAIGMFIDLVIQPFIVGSQLEDQLTNLKRTLIVSPQSKQKERNAIEQAIISVLEQEIIVTYPYVSDKSNQSENKDEENDSDAKKAELNDLQTIYKFITKNVDPFVRMAIILNSRTYMQSPPVQAILLAFQRSNDIRALELNY</sequence>
<evidence type="ECO:0000313" key="2">
    <source>
        <dbReference type="EMBL" id="KAK8860903.1"/>
    </source>
</evidence>
<dbReference type="EMBL" id="JAPFFF010000018">
    <property type="protein sequence ID" value="KAK8860903.1"/>
    <property type="molecule type" value="Genomic_DNA"/>
</dbReference>
<evidence type="ECO:0000256" key="1">
    <source>
        <dbReference type="SAM" id="MobiDB-lite"/>
    </source>
</evidence>
<evidence type="ECO:0008006" key="4">
    <source>
        <dbReference type="Google" id="ProtNLM"/>
    </source>
</evidence>